<gene>
    <name evidence="4" type="ORF">ABM34_11255</name>
</gene>
<dbReference type="KEGG" id="lgn:ABM34_11255"/>
<dbReference type="InterPro" id="IPR021759">
    <property type="entry name" value="WxLIP_HBD"/>
</dbReference>
<feature type="domain" description="WxL Interacting Protein host binding" evidence="3">
    <location>
        <begin position="160"/>
        <end position="290"/>
    </location>
</feature>
<dbReference type="EMBL" id="CP012034">
    <property type="protein sequence ID" value="AKP68055.1"/>
    <property type="molecule type" value="Genomic_DNA"/>
</dbReference>
<keyword evidence="5" id="KW-1185">Reference proteome</keyword>
<evidence type="ECO:0000259" key="3">
    <source>
        <dbReference type="Pfam" id="PF11797"/>
    </source>
</evidence>
<dbReference type="InterPro" id="IPR010317">
    <property type="entry name" value="WxLIP_PGBD"/>
</dbReference>
<dbReference type="OrthoDB" id="2268253at2"/>
<dbReference type="AlphaFoldDB" id="A0A0H4R2S3"/>
<proteinExistence type="predicted"/>
<dbReference type="Pfam" id="PF11797">
    <property type="entry name" value="WxLIP_HBD"/>
    <property type="match status" value="1"/>
</dbReference>
<name>A0A0H4R2S3_9LACO</name>
<protein>
    <submittedName>
        <fullName evidence="4">Uncharacterized protein</fullName>
    </submittedName>
</protein>
<dbReference type="PATRIC" id="fig|1007676.4.peg.2278"/>
<feature type="transmembrane region" description="Helical" evidence="1">
    <location>
        <begin position="301"/>
        <end position="323"/>
    </location>
</feature>
<dbReference type="STRING" id="1007676.ABM34_11255"/>
<sequence>MISQKGIFILTAFIAVIMALLLNTKVVKADIHSVSVTPLVENTQEPDRFEISGEPGSEHTLKLSITNFGIETLDIKIQPTNATTSPNGDIDIGESVVAGDYGLRTSFAEMTQPQMIRLKKNQTRNVTFKVKLPDQQLNGTVIGGFSIFDEKHPNAGHSGVGVYFGAQETSNKHSIKLQGITPEVHNSQPFLSVNLANYEAKTLENTTFQVKIKKNNWYNKLGINNNVDVQDVHFAKIAPNSKIPIEFNQKQTPIQSGNYLVEGVAKNGKQTWNFKQNYHVDGLAAQLVNKQSKNLIYDKTGFYVTIIGILTGVIILVFWGIAYQRR</sequence>
<keyword evidence="1" id="KW-1133">Transmembrane helix</keyword>
<dbReference type="RefSeq" id="WP_048705811.1">
    <property type="nucleotide sequence ID" value="NZ_CP012034.1"/>
</dbReference>
<feature type="domain" description="WxL Interacting Protein peptidoglycan binding" evidence="2">
    <location>
        <begin position="36"/>
        <end position="147"/>
    </location>
</feature>
<reference evidence="5" key="1">
    <citation type="submission" date="2015-07" db="EMBL/GenBank/DDBJ databases">
        <title>Lactobacillus ginsenosidimutans/EMML 3141/ whole genome sequencing.</title>
        <authorList>
            <person name="Kim M.K."/>
            <person name="Im W.-T."/>
            <person name="Srinivasan S."/>
            <person name="Lee J.-J."/>
        </authorList>
    </citation>
    <scope>NUCLEOTIDE SEQUENCE [LARGE SCALE GENOMIC DNA]</scope>
    <source>
        <strain evidence="5">EMML 3041</strain>
    </source>
</reference>
<evidence type="ECO:0000256" key="1">
    <source>
        <dbReference type="SAM" id="Phobius"/>
    </source>
</evidence>
<evidence type="ECO:0000313" key="4">
    <source>
        <dbReference type="EMBL" id="AKP68055.1"/>
    </source>
</evidence>
<dbReference type="Pfam" id="PF06030">
    <property type="entry name" value="WxLIP_PGBD"/>
    <property type="match status" value="1"/>
</dbReference>
<keyword evidence="1" id="KW-0812">Transmembrane</keyword>
<accession>A0A0H4R2S3</accession>
<evidence type="ECO:0000259" key="2">
    <source>
        <dbReference type="Pfam" id="PF06030"/>
    </source>
</evidence>
<keyword evidence="1" id="KW-0472">Membrane</keyword>
<evidence type="ECO:0000313" key="5">
    <source>
        <dbReference type="Proteomes" id="UP000036106"/>
    </source>
</evidence>
<organism evidence="4 5">
    <name type="scientific">Companilactobacillus ginsenosidimutans</name>
    <dbReference type="NCBI Taxonomy" id="1007676"/>
    <lineage>
        <taxon>Bacteria</taxon>
        <taxon>Bacillati</taxon>
        <taxon>Bacillota</taxon>
        <taxon>Bacilli</taxon>
        <taxon>Lactobacillales</taxon>
        <taxon>Lactobacillaceae</taxon>
        <taxon>Companilactobacillus</taxon>
    </lineage>
</organism>
<dbReference type="Proteomes" id="UP000036106">
    <property type="component" value="Chromosome"/>
</dbReference>